<dbReference type="RefSeq" id="WP_229684664.1">
    <property type="nucleotide sequence ID" value="NZ_BMOD01000003.1"/>
</dbReference>
<accession>A0ABQ2CYM4</accession>
<keyword evidence="13" id="KW-1185">Reference proteome</keyword>
<comment type="subcellular location">
    <subcellularLocation>
        <location evidence="2">Membrane</location>
    </subcellularLocation>
</comment>
<evidence type="ECO:0000256" key="1">
    <source>
        <dbReference type="ARBA" id="ARBA00000085"/>
    </source>
</evidence>
<feature type="region of interest" description="Disordered" evidence="8">
    <location>
        <begin position="1"/>
        <end position="34"/>
    </location>
</feature>
<reference evidence="13" key="1">
    <citation type="journal article" date="2019" name="Int. J. Syst. Evol. Microbiol.">
        <title>The Global Catalogue of Microorganisms (GCM) 10K type strain sequencing project: providing services to taxonomists for standard genome sequencing and annotation.</title>
        <authorList>
            <consortium name="The Broad Institute Genomics Platform"/>
            <consortium name="The Broad Institute Genome Sequencing Center for Infectious Disease"/>
            <person name="Wu L."/>
            <person name="Ma J."/>
        </authorList>
    </citation>
    <scope>NUCLEOTIDE SEQUENCE [LARGE SCALE GENOMIC DNA]</scope>
    <source>
        <strain evidence="13">JCM 14370</strain>
    </source>
</reference>
<organism evidence="12 13">
    <name type="scientific">Deinococcus roseus</name>
    <dbReference type="NCBI Taxonomy" id="392414"/>
    <lineage>
        <taxon>Bacteria</taxon>
        <taxon>Thermotogati</taxon>
        <taxon>Deinococcota</taxon>
        <taxon>Deinococci</taxon>
        <taxon>Deinococcales</taxon>
        <taxon>Deinococcaceae</taxon>
        <taxon>Deinococcus</taxon>
    </lineage>
</organism>
<dbReference type="CDD" id="cd00082">
    <property type="entry name" value="HisKA"/>
    <property type="match status" value="1"/>
</dbReference>
<dbReference type="InterPro" id="IPR003660">
    <property type="entry name" value="HAMP_dom"/>
</dbReference>
<dbReference type="PANTHER" id="PTHR45453:SF1">
    <property type="entry name" value="PHOSPHATE REGULON SENSOR PROTEIN PHOR"/>
    <property type="match status" value="1"/>
</dbReference>
<protein>
    <recommendedName>
        <fullName evidence="3">histidine kinase</fullName>
        <ecNumber evidence="3">2.7.13.3</ecNumber>
    </recommendedName>
</protein>
<feature type="domain" description="Histidine kinase" evidence="10">
    <location>
        <begin position="216"/>
        <end position="430"/>
    </location>
</feature>
<gene>
    <name evidence="12" type="ORF">GCM10008938_13920</name>
</gene>
<evidence type="ECO:0000313" key="12">
    <source>
        <dbReference type="EMBL" id="GGJ29048.1"/>
    </source>
</evidence>
<dbReference type="InterPro" id="IPR003594">
    <property type="entry name" value="HATPase_dom"/>
</dbReference>
<evidence type="ECO:0000256" key="5">
    <source>
        <dbReference type="ARBA" id="ARBA00022679"/>
    </source>
</evidence>
<evidence type="ECO:0000256" key="8">
    <source>
        <dbReference type="SAM" id="MobiDB-lite"/>
    </source>
</evidence>
<sequence>MKCTKAGKSQERQEGQMGHHKHHNHHSEGHEHPFEELRRLRKIWEEDPEVQATKKKWRRFKRREWGLRKRLTVVFAFVALAAVFLNTWFTLNSVSSALFPGLPHGSGPFHWRMEGIDLPEYQQAREVFKRITGTAFISGLFSVMLASVVAGLVTRIFTSPLVTLTEGAKRLERGERGLKLRLPSMETELRTLTEAFNNLVTGLERQEAWRRNLVADIAHDLRTPLAVLRSEIEAMQDGVVSTDEAGLERLHHQVLLLSQLVTDLRTLSLAESGGLTLKPETVKLQVFLGEVVRSFQQRAGQMGMEVKLETIPPVLSAVFDSTQITRVLNNLLENAARYAQGPIEIQARRTDQGTLISVRDHGTGIPEEALERVFERFFKGDFSRTRQSKEEGGSGLGLPIARAIVEAHGGTLEAENHPQGGAVFTLIFRK</sequence>
<evidence type="ECO:0000256" key="7">
    <source>
        <dbReference type="ARBA" id="ARBA00023012"/>
    </source>
</evidence>
<name>A0ABQ2CYM4_9DEIO</name>
<dbReference type="PROSITE" id="PS50885">
    <property type="entry name" value="HAMP"/>
    <property type="match status" value="1"/>
</dbReference>
<dbReference type="SUPFAM" id="SSF55874">
    <property type="entry name" value="ATPase domain of HSP90 chaperone/DNA topoisomerase II/histidine kinase"/>
    <property type="match status" value="1"/>
</dbReference>
<evidence type="ECO:0000256" key="4">
    <source>
        <dbReference type="ARBA" id="ARBA00022553"/>
    </source>
</evidence>
<feature type="domain" description="HAMP" evidence="11">
    <location>
        <begin position="155"/>
        <end position="208"/>
    </location>
</feature>
<dbReference type="EC" id="2.7.13.3" evidence="3"/>
<keyword evidence="6" id="KW-0418">Kinase</keyword>
<keyword evidence="9" id="KW-0472">Membrane</keyword>
<dbReference type="SMART" id="SM00387">
    <property type="entry name" value="HATPase_c"/>
    <property type="match status" value="1"/>
</dbReference>
<keyword evidence="4" id="KW-0597">Phosphoprotein</keyword>
<dbReference type="Gene3D" id="3.30.565.10">
    <property type="entry name" value="Histidine kinase-like ATPase, C-terminal domain"/>
    <property type="match status" value="1"/>
</dbReference>
<evidence type="ECO:0000313" key="13">
    <source>
        <dbReference type="Proteomes" id="UP000632222"/>
    </source>
</evidence>
<dbReference type="CDD" id="cd00075">
    <property type="entry name" value="HATPase"/>
    <property type="match status" value="1"/>
</dbReference>
<dbReference type="Pfam" id="PF02518">
    <property type="entry name" value="HATPase_c"/>
    <property type="match status" value="1"/>
</dbReference>
<dbReference type="InterPro" id="IPR036097">
    <property type="entry name" value="HisK_dim/P_sf"/>
</dbReference>
<dbReference type="InterPro" id="IPR036890">
    <property type="entry name" value="HATPase_C_sf"/>
</dbReference>
<dbReference type="InterPro" id="IPR004358">
    <property type="entry name" value="Sig_transdc_His_kin-like_C"/>
</dbReference>
<dbReference type="SUPFAM" id="SSF47384">
    <property type="entry name" value="Homodimeric domain of signal transducing histidine kinase"/>
    <property type="match status" value="1"/>
</dbReference>
<evidence type="ECO:0000256" key="2">
    <source>
        <dbReference type="ARBA" id="ARBA00004370"/>
    </source>
</evidence>
<feature type="transmembrane region" description="Helical" evidence="9">
    <location>
        <begin position="71"/>
        <end position="91"/>
    </location>
</feature>
<keyword evidence="7" id="KW-0902">Two-component regulatory system</keyword>
<dbReference type="InterPro" id="IPR005467">
    <property type="entry name" value="His_kinase_dom"/>
</dbReference>
<dbReference type="CDD" id="cd06225">
    <property type="entry name" value="HAMP"/>
    <property type="match status" value="1"/>
</dbReference>
<comment type="caution">
    <text evidence="12">The sequence shown here is derived from an EMBL/GenBank/DDBJ whole genome shotgun (WGS) entry which is preliminary data.</text>
</comment>
<dbReference type="InterPro" id="IPR050351">
    <property type="entry name" value="BphY/WalK/GraS-like"/>
</dbReference>
<dbReference type="SMART" id="SM00388">
    <property type="entry name" value="HisKA"/>
    <property type="match status" value="1"/>
</dbReference>
<dbReference type="InterPro" id="IPR003661">
    <property type="entry name" value="HisK_dim/P_dom"/>
</dbReference>
<evidence type="ECO:0000256" key="6">
    <source>
        <dbReference type="ARBA" id="ARBA00022777"/>
    </source>
</evidence>
<evidence type="ECO:0000256" key="9">
    <source>
        <dbReference type="SAM" id="Phobius"/>
    </source>
</evidence>
<keyword evidence="9" id="KW-1133">Transmembrane helix</keyword>
<dbReference type="PRINTS" id="PR00344">
    <property type="entry name" value="BCTRLSENSOR"/>
</dbReference>
<dbReference type="SMART" id="SM00304">
    <property type="entry name" value="HAMP"/>
    <property type="match status" value="1"/>
</dbReference>
<keyword evidence="5" id="KW-0808">Transferase</keyword>
<evidence type="ECO:0000256" key="3">
    <source>
        <dbReference type="ARBA" id="ARBA00012438"/>
    </source>
</evidence>
<evidence type="ECO:0000259" key="10">
    <source>
        <dbReference type="PROSITE" id="PS50109"/>
    </source>
</evidence>
<dbReference type="PANTHER" id="PTHR45453">
    <property type="entry name" value="PHOSPHATE REGULON SENSOR PROTEIN PHOR"/>
    <property type="match status" value="1"/>
</dbReference>
<comment type="catalytic activity">
    <reaction evidence="1">
        <text>ATP + protein L-histidine = ADP + protein N-phospho-L-histidine.</text>
        <dbReference type="EC" id="2.7.13.3"/>
    </reaction>
</comment>
<proteinExistence type="predicted"/>
<dbReference type="Pfam" id="PF00672">
    <property type="entry name" value="HAMP"/>
    <property type="match status" value="1"/>
</dbReference>
<dbReference type="Gene3D" id="1.10.287.130">
    <property type="match status" value="1"/>
</dbReference>
<dbReference type="Pfam" id="PF00512">
    <property type="entry name" value="HisKA"/>
    <property type="match status" value="1"/>
</dbReference>
<evidence type="ECO:0000259" key="11">
    <source>
        <dbReference type="PROSITE" id="PS50885"/>
    </source>
</evidence>
<keyword evidence="9" id="KW-0812">Transmembrane</keyword>
<dbReference type="PROSITE" id="PS50109">
    <property type="entry name" value="HIS_KIN"/>
    <property type="match status" value="1"/>
</dbReference>
<dbReference type="EMBL" id="BMOD01000003">
    <property type="protein sequence ID" value="GGJ29048.1"/>
    <property type="molecule type" value="Genomic_DNA"/>
</dbReference>
<dbReference type="Proteomes" id="UP000632222">
    <property type="component" value="Unassembled WGS sequence"/>
</dbReference>
<dbReference type="Gene3D" id="6.10.340.10">
    <property type="match status" value="1"/>
</dbReference>
<feature type="transmembrane region" description="Helical" evidence="9">
    <location>
        <begin position="131"/>
        <end position="153"/>
    </location>
</feature>